<evidence type="ECO:0000313" key="4">
    <source>
        <dbReference type="Proteomes" id="UP000317835"/>
    </source>
</evidence>
<evidence type="ECO:0000259" key="1">
    <source>
        <dbReference type="Pfam" id="PF04256"/>
    </source>
</evidence>
<dbReference type="RefSeq" id="WP_145277903.1">
    <property type="nucleotide sequence ID" value="NZ_CP036426.1"/>
</dbReference>
<dbReference type="Proteomes" id="UP000317835">
    <property type="component" value="Chromosome"/>
</dbReference>
<protein>
    <recommendedName>
        <fullName evidence="5">DUF434 domain-containing protein</fullName>
    </recommendedName>
</protein>
<name>A0A518HDQ1_9BACT</name>
<dbReference type="OrthoDB" id="5372493at2"/>
<dbReference type="KEGG" id="tpla:ElP_69420"/>
<dbReference type="PANTHER" id="PTHR42252">
    <property type="entry name" value="DUF5616 DOMAIN-CONTAINING PROTEIN"/>
    <property type="match status" value="1"/>
</dbReference>
<dbReference type="Pfam" id="PF18481">
    <property type="entry name" value="DUF5616"/>
    <property type="match status" value="1"/>
</dbReference>
<keyword evidence="4" id="KW-1185">Reference proteome</keyword>
<feature type="domain" description="DUF434" evidence="1">
    <location>
        <begin position="28"/>
        <end position="79"/>
    </location>
</feature>
<dbReference type="EMBL" id="CP036426">
    <property type="protein sequence ID" value="QDV38981.1"/>
    <property type="molecule type" value="Genomic_DNA"/>
</dbReference>
<sequence>MPDSRSHRGPDPRDEALFAPGAIPPMRGAVADLSWLLGRGYAEASSLKLVGDRHRLAERQRKAVMRSSCADDRLADRLRRRLGPGTLRGRPLRIDGFNVLTTVEAALGGAVVIRGRDGSLRDIAGMHGTYRRVEETRPAIARIGEALAGLGVGPCCWLLDRPVSNSGRLRGILLDFAAEAGLDWTAELPFDPDAELAARPGGPDDGAVVASADSQVLDHCGPWFPLAAFVVERAVPGARLVDLSDTSTPARPSLAEGRPGQ</sequence>
<proteinExistence type="predicted"/>
<accession>A0A518HDQ1</accession>
<organism evidence="3 4">
    <name type="scientific">Tautonia plasticadhaerens</name>
    <dbReference type="NCBI Taxonomy" id="2527974"/>
    <lineage>
        <taxon>Bacteria</taxon>
        <taxon>Pseudomonadati</taxon>
        <taxon>Planctomycetota</taxon>
        <taxon>Planctomycetia</taxon>
        <taxon>Isosphaerales</taxon>
        <taxon>Isosphaeraceae</taxon>
        <taxon>Tautonia</taxon>
    </lineage>
</organism>
<gene>
    <name evidence="3" type="ORF">ElP_69420</name>
</gene>
<evidence type="ECO:0000259" key="2">
    <source>
        <dbReference type="Pfam" id="PF18481"/>
    </source>
</evidence>
<dbReference type="InterPro" id="IPR041652">
    <property type="entry name" value="DUF5616"/>
</dbReference>
<reference evidence="3 4" key="1">
    <citation type="submission" date="2019-02" db="EMBL/GenBank/DDBJ databases">
        <title>Deep-cultivation of Planctomycetes and their phenomic and genomic characterization uncovers novel biology.</title>
        <authorList>
            <person name="Wiegand S."/>
            <person name="Jogler M."/>
            <person name="Boedeker C."/>
            <person name="Pinto D."/>
            <person name="Vollmers J."/>
            <person name="Rivas-Marin E."/>
            <person name="Kohn T."/>
            <person name="Peeters S.H."/>
            <person name="Heuer A."/>
            <person name="Rast P."/>
            <person name="Oberbeckmann S."/>
            <person name="Bunk B."/>
            <person name="Jeske O."/>
            <person name="Meyerdierks A."/>
            <person name="Storesund J.E."/>
            <person name="Kallscheuer N."/>
            <person name="Luecker S."/>
            <person name="Lage O.M."/>
            <person name="Pohl T."/>
            <person name="Merkel B.J."/>
            <person name="Hornburger P."/>
            <person name="Mueller R.-W."/>
            <person name="Bruemmer F."/>
            <person name="Labrenz M."/>
            <person name="Spormann A.M."/>
            <person name="Op den Camp H."/>
            <person name="Overmann J."/>
            <person name="Amann R."/>
            <person name="Jetten M.S.M."/>
            <person name="Mascher T."/>
            <person name="Medema M.H."/>
            <person name="Devos D.P."/>
            <person name="Kaster A.-K."/>
            <person name="Ovreas L."/>
            <person name="Rohde M."/>
            <person name="Galperin M.Y."/>
            <person name="Jogler C."/>
        </authorList>
    </citation>
    <scope>NUCLEOTIDE SEQUENCE [LARGE SCALE GENOMIC DNA]</scope>
    <source>
        <strain evidence="3 4">ElP</strain>
    </source>
</reference>
<evidence type="ECO:0008006" key="5">
    <source>
        <dbReference type="Google" id="ProtNLM"/>
    </source>
</evidence>
<feature type="domain" description="DUF5616" evidence="2">
    <location>
        <begin position="86"/>
        <end position="228"/>
    </location>
</feature>
<evidence type="ECO:0000313" key="3">
    <source>
        <dbReference type="EMBL" id="QDV38981.1"/>
    </source>
</evidence>
<dbReference type="Pfam" id="PF04256">
    <property type="entry name" value="DUF434"/>
    <property type="match status" value="1"/>
</dbReference>
<dbReference type="InterPro" id="IPR007368">
    <property type="entry name" value="DUF434"/>
</dbReference>
<dbReference type="PANTHER" id="PTHR42252:SF1">
    <property type="entry name" value="DUF434 DOMAIN-CONTAINING PROTEIN"/>
    <property type="match status" value="1"/>
</dbReference>
<dbReference type="AlphaFoldDB" id="A0A518HDQ1"/>